<evidence type="ECO:0000313" key="2">
    <source>
        <dbReference type="EMBL" id="MXU91614.1"/>
    </source>
</evidence>
<name>A0A6B0UQ43_IXORI</name>
<feature type="signal peptide" evidence="1">
    <location>
        <begin position="1"/>
        <end position="18"/>
    </location>
</feature>
<protein>
    <submittedName>
        <fullName evidence="2">Putative secreted protein</fullName>
    </submittedName>
</protein>
<accession>A0A6B0UQ43</accession>
<evidence type="ECO:0000256" key="1">
    <source>
        <dbReference type="SAM" id="SignalP"/>
    </source>
</evidence>
<proteinExistence type="predicted"/>
<sequence>MLAKIILALSLQASVSQTCPWEISNDDCAALSSANSKIKENPQTAISCPALGSMWLCLDDQGVLLRILSEGQVLSDLPAQYRRQLFSSGGELRVELRLVSRFLHPLLLSVQSYLQSDFLEEGIR</sequence>
<dbReference type="EMBL" id="GIFC01009531">
    <property type="protein sequence ID" value="MXU91614.1"/>
    <property type="molecule type" value="Transcribed_RNA"/>
</dbReference>
<keyword evidence="1" id="KW-0732">Signal</keyword>
<dbReference type="AlphaFoldDB" id="A0A6B0UQ43"/>
<feature type="chain" id="PRO_5025476452" evidence="1">
    <location>
        <begin position="19"/>
        <end position="124"/>
    </location>
</feature>
<organism evidence="2">
    <name type="scientific">Ixodes ricinus</name>
    <name type="common">Common tick</name>
    <name type="synonym">Acarus ricinus</name>
    <dbReference type="NCBI Taxonomy" id="34613"/>
    <lineage>
        <taxon>Eukaryota</taxon>
        <taxon>Metazoa</taxon>
        <taxon>Ecdysozoa</taxon>
        <taxon>Arthropoda</taxon>
        <taxon>Chelicerata</taxon>
        <taxon>Arachnida</taxon>
        <taxon>Acari</taxon>
        <taxon>Parasitiformes</taxon>
        <taxon>Ixodida</taxon>
        <taxon>Ixodoidea</taxon>
        <taxon>Ixodidae</taxon>
        <taxon>Ixodinae</taxon>
        <taxon>Ixodes</taxon>
    </lineage>
</organism>
<reference evidence="2" key="1">
    <citation type="submission" date="2019-12" db="EMBL/GenBank/DDBJ databases">
        <title>An insight into the sialome of adult female Ixodes ricinus ticks feeding for 6 days.</title>
        <authorList>
            <person name="Perner J."/>
            <person name="Ribeiro J.M.C."/>
        </authorList>
    </citation>
    <scope>NUCLEOTIDE SEQUENCE</scope>
    <source>
        <strain evidence="2">Semi-engorged</strain>
        <tissue evidence="2">Salivary glands</tissue>
    </source>
</reference>